<evidence type="ECO:0000256" key="1">
    <source>
        <dbReference type="SAM" id="MobiDB-lite"/>
    </source>
</evidence>
<evidence type="ECO:0000313" key="2">
    <source>
        <dbReference type="EMBL" id="QAT90377.1"/>
    </source>
</evidence>
<organism evidence="2 3">
    <name type="scientific">Spodoptera exempta nucleopolyhedrovirus</name>
    <dbReference type="NCBI Taxonomy" id="1242863"/>
    <lineage>
        <taxon>Viruses</taxon>
        <taxon>Viruses incertae sedis</taxon>
        <taxon>Naldaviricetes</taxon>
        <taxon>Lefavirales</taxon>
        <taxon>Baculoviridae</taxon>
        <taxon>Alphabaculovirus</taxon>
        <taxon>Alphabaculovirus spexemptae</taxon>
    </lineage>
</organism>
<dbReference type="Proteomes" id="UP000503509">
    <property type="component" value="Genome"/>
</dbReference>
<dbReference type="RefSeq" id="YP_010086509.1">
    <property type="nucleotide sequence ID" value="NC_055455.1"/>
</dbReference>
<dbReference type="GeneID" id="65101747"/>
<dbReference type="KEGG" id="vg:65101747"/>
<keyword evidence="3" id="KW-1185">Reference proteome</keyword>
<dbReference type="EMBL" id="MH717816">
    <property type="protein sequence ID" value="QAT90377.1"/>
    <property type="molecule type" value="Genomic_DNA"/>
</dbReference>
<reference evidence="2 3" key="1">
    <citation type="submission" date="2018-08" db="EMBL/GenBank/DDBJ databases">
        <title>Sequence analysis of the African armyworm, Spodoptera exempta nucleopolyhedrovirus.</title>
        <authorList>
            <person name="Escasa S.R."/>
            <person name="Mowery J.D."/>
            <person name="Bauchan G.R."/>
            <person name="Harrison R.L."/>
            <person name="Cory J.S."/>
        </authorList>
    </citation>
    <scope>NUCLEOTIDE SEQUENCE [LARGE SCALE GENOMIC DNA]</scope>
    <source>
        <strain evidence="2 3">244.1</strain>
    </source>
</reference>
<accession>A0A410S7S6</accession>
<name>A0A410S7S6_9ABAC</name>
<feature type="compositionally biased region" description="Low complexity" evidence="1">
    <location>
        <begin position="35"/>
        <end position="52"/>
    </location>
</feature>
<feature type="region of interest" description="Disordered" evidence="1">
    <location>
        <begin position="30"/>
        <end position="60"/>
    </location>
</feature>
<evidence type="ECO:0000313" key="3">
    <source>
        <dbReference type="Proteomes" id="UP000503509"/>
    </source>
</evidence>
<protein>
    <submittedName>
        <fullName evidence="2">Uncharacterized protein</fullName>
    </submittedName>
</protein>
<proteinExistence type="predicted"/>
<sequence>MSYTSCVESSDTENNVSCFVKNKRYRYMRGPRPYSSESDGGSSSQLDGSSTSADEEDEPVNFGRYAKRARRCTEMPFQVYRYTPDLKIARIRDMGRKHDFQNEIILMVNSIRVNENFCMCTSGGIEKSNQHMRNTFYYFGQMLSPRRFLYVLFSFIYLFTMRQTRDWHVTAVDRKYVCSECTMITWWSKSCSYSDMIMYLYNQYVTSQRCTEYMDIVCSIDRYLLKKHSDAFMPHYVDSLYEYVTEETAHMYVDKVAYLLARYGTKLCDSNRNFENNLFIKLMDMCKNYLEFNDLLDVIEKYLPTTLYQTMYIKTLRQGLFDDVPLLHTFPMEFVWNENLSNKLMQFVK</sequence>